<dbReference type="PANTHER" id="PTHR25462:SF296">
    <property type="entry name" value="MEIOTIC P26, ISOFORM F"/>
    <property type="match status" value="1"/>
</dbReference>
<dbReference type="EMBL" id="JAEAOA010002092">
    <property type="protein sequence ID" value="KAK3590384.1"/>
    <property type="molecule type" value="Genomic_DNA"/>
</dbReference>
<gene>
    <name evidence="8" type="ORF">CHS0354_035873</name>
</gene>
<dbReference type="PROSITE" id="PS00518">
    <property type="entry name" value="ZF_RING_1"/>
    <property type="match status" value="1"/>
</dbReference>
<evidence type="ECO:0000256" key="2">
    <source>
        <dbReference type="ARBA" id="ARBA00022723"/>
    </source>
</evidence>
<organism evidence="8 9">
    <name type="scientific">Potamilus streckersoni</name>
    <dbReference type="NCBI Taxonomy" id="2493646"/>
    <lineage>
        <taxon>Eukaryota</taxon>
        <taxon>Metazoa</taxon>
        <taxon>Spiralia</taxon>
        <taxon>Lophotrochozoa</taxon>
        <taxon>Mollusca</taxon>
        <taxon>Bivalvia</taxon>
        <taxon>Autobranchia</taxon>
        <taxon>Heteroconchia</taxon>
        <taxon>Palaeoheterodonta</taxon>
        <taxon>Unionida</taxon>
        <taxon>Unionoidea</taxon>
        <taxon>Unionidae</taxon>
        <taxon>Ambleminae</taxon>
        <taxon>Lampsilini</taxon>
        <taxon>Potamilus</taxon>
    </lineage>
</organism>
<keyword evidence="9" id="KW-1185">Reference proteome</keyword>
<dbReference type="PROSITE" id="PS50119">
    <property type="entry name" value="ZF_BBOX"/>
    <property type="match status" value="1"/>
</dbReference>
<dbReference type="SUPFAM" id="SSF57845">
    <property type="entry name" value="B-box zinc-binding domain"/>
    <property type="match status" value="1"/>
</dbReference>
<dbReference type="Proteomes" id="UP001195483">
    <property type="component" value="Unassembled WGS sequence"/>
</dbReference>
<dbReference type="PROSITE" id="PS50089">
    <property type="entry name" value="ZF_RING_2"/>
    <property type="match status" value="1"/>
</dbReference>
<keyword evidence="1" id="KW-0597">Phosphoprotein</keyword>
<dbReference type="InterPro" id="IPR013083">
    <property type="entry name" value="Znf_RING/FYVE/PHD"/>
</dbReference>
<comment type="caution">
    <text evidence="8">The sequence shown here is derived from an EMBL/GenBank/DDBJ whole genome shotgun (WGS) entry which is preliminary data.</text>
</comment>
<dbReference type="Gene3D" id="3.30.160.60">
    <property type="entry name" value="Classic Zinc Finger"/>
    <property type="match status" value="1"/>
</dbReference>
<dbReference type="InterPro" id="IPR047153">
    <property type="entry name" value="TRIM45/56/19-like"/>
</dbReference>
<dbReference type="GO" id="GO:0008270">
    <property type="term" value="F:zinc ion binding"/>
    <property type="evidence" value="ECO:0007669"/>
    <property type="project" value="UniProtKB-KW"/>
</dbReference>
<evidence type="ECO:0000259" key="6">
    <source>
        <dbReference type="PROSITE" id="PS50089"/>
    </source>
</evidence>
<protein>
    <submittedName>
        <fullName evidence="8">Uncharacterized protein</fullName>
    </submittedName>
</protein>
<dbReference type="InterPro" id="IPR001841">
    <property type="entry name" value="Znf_RING"/>
</dbReference>
<evidence type="ECO:0000256" key="1">
    <source>
        <dbReference type="ARBA" id="ARBA00022553"/>
    </source>
</evidence>
<reference evidence="8" key="2">
    <citation type="journal article" date="2021" name="Genome Biol. Evol.">
        <title>Developing a high-quality reference genome for a parasitic bivalve with doubly uniparental inheritance (Bivalvia: Unionida).</title>
        <authorList>
            <person name="Smith C.H."/>
        </authorList>
    </citation>
    <scope>NUCLEOTIDE SEQUENCE</scope>
    <source>
        <strain evidence="8">CHS0354</strain>
        <tissue evidence="8">Mantle</tissue>
    </source>
</reference>
<dbReference type="SMART" id="SM00184">
    <property type="entry name" value="RING"/>
    <property type="match status" value="1"/>
</dbReference>
<name>A0AAE0VUA4_9BIVA</name>
<reference evidence="8" key="1">
    <citation type="journal article" date="2021" name="Genome Biol. Evol.">
        <title>A High-Quality Reference Genome for a Parasitic Bivalve with Doubly Uniparental Inheritance (Bivalvia: Unionida).</title>
        <authorList>
            <person name="Smith C.H."/>
        </authorList>
    </citation>
    <scope>NUCLEOTIDE SEQUENCE</scope>
    <source>
        <strain evidence="8">CHS0354</strain>
    </source>
</reference>
<feature type="domain" description="RING-type" evidence="6">
    <location>
        <begin position="27"/>
        <end position="74"/>
    </location>
</feature>
<keyword evidence="3 5" id="KW-0863">Zinc-finger</keyword>
<evidence type="ECO:0000256" key="3">
    <source>
        <dbReference type="ARBA" id="ARBA00022771"/>
    </source>
</evidence>
<dbReference type="InterPro" id="IPR000315">
    <property type="entry name" value="Znf_B-box"/>
</dbReference>
<evidence type="ECO:0000313" key="9">
    <source>
        <dbReference type="Proteomes" id="UP001195483"/>
    </source>
</evidence>
<dbReference type="SUPFAM" id="SSF57850">
    <property type="entry name" value="RING/U-box"/>
    <property type="match status" value="1"/>
</dbReference>
<dbReference type="InterPro" id="IPR011042">
    <property type="entry name" value="6-blade_b-propeller_TolB-like"/>
</dbReference>
<dbReference type="Pfam" id="PF13445">
    <property type="entry name" value="zf-RING_UBOX"/>
    <property type="match status" value="1"/>
</dbReference>
<dbReference type="AlphaFoldDB" id="A0AAE0VUA4"/>
<evidence type="ECO:0000313" key="8">
    <source>
        <dbReference type="EMBL" id="KAK3590384.1"/>
    </source>
</evidence>
<keyword evidence="2" id="KW-0479">Metal-binding</keyword>
<accession>A0AAE0VUA4</accession>
<dbReference type="Pfam" id="PF00643">
    <property type="entry name" value="zf-B_box"/>
    <property type="match status" value="1"/>
</dbReference>
<dbReference type="Gene3D" id="3.30.40.10">
    <property type="entry name" value="Zinc/RING finger domain, C3HC4 (zinc finger)"/>
    <property type="match status" value="1"/>
</dbReference>
<dbReference type="InterPro" id="IPR027370">
    <property type="entry name" value="Znf-RING_euk"/>
</dbReference>
<dbReference type="SUPFAM" id="SSF101898">
    <property type="entry name" value="NHL repeat"/>
    <property type="match status" value="1"/>
</dbReference>
<evidence type="ECO:0000259" key="7">
    <source>
        <dbReference type="PROSITE" id="PS50119"/>
    </source>
</evidence>
<evidence type="ECO:0000256" key="4">
    <source>
        <dbReference type="ARBA" id="ARBA00022833"/>
    </source>
</evidence>
<dbReference type="InterPro" id="IPR017907">
    <property type="entry name" value="Znf_RING_CS"/>
</dbReference>
<dbReference type="PANTHER" id="PTHR25462">
    <property type="entry name" value="BONUS, ISOFORM C-RELATED"/>
    <property type="match status" value="1"/>
</dbReference>
<evidence type="ECO:0000256" key="5">
    <source>
        <dbReference type="PROSITE-ProRule" id="PRU00024"/>
    </source>
</evidence>
<sequence>MATSNEDQIASDAAEDIEPNVSVDLNCTLCLKIFRSPRRLPCSHSFCQDCLQSHISHSTSVKDTFKEFYCPICETGVRSGEEIALDKWVYLFPHNTLILSVVTDLKFKSELVCDVCQALDMTYPAKEMCIVCEQAFCENCSKMHRYLRLTNTHAILKVDEFSSKQNIVLRENSMFKCVDHAHNPLELYCRSHEVQLCSKCFTSKHKSCSDVVDLNNEAPNISDIFNDVKVQIQELEDQYKRVTDINVSNLRQLDLQVGNLIKEILALKKSINTVLDDLETRVKIECEKIYNDERNKLEKLNLGFKSQIISIRNLNCITESVCKFSTQSQTFLLAKQIMSQLSLSKSQIDKKYSENAILKLELEINPQLRSIMSIPRGDIAEMKMTRNDEKTVIAHGFKSLKGCMVEAVDVKNIQSHGDEFPRLSCYPWQLCAVGQSEIAVSVPGNRTIKFLSVKDNIITHTREVRTRHKCYGIAIVSQDEMILSGPCGEHSRYYWSLVNLDGKEKSYHEFDGEGDDHTYVALNTFKTRIYISVYRDNSLHCFGFDGKKYFTFKHKDLDGTQNIAIDRDDNVYVVGSDSHNIFQLSADGVLIQIITDVIPNDPMAMRLNEDGDRFLLTCYDSKDLHEFKMVLT</sequence>
<dbReference type="Gene3D" id="2.120.10.30">
    <property type="entry name" value="TolB, C-terminal domain"/>
    <property type="match status" value="1"/>
</dbReference>
<keyword evidence="4" id="KW-0862">Zinc</keyword>
<proteinExistence type="predicted"/>
<reference evidence="8" key="3">
    <citation type="submission" date="2023-05" db="EMBL/GenBank/DDBJ databases">
        <authorList>
            <person name="Smith C.H."/>
        </authorList>
    </citation>
    <scope>NUCLEOTIDE SEQUENCE</scope>
    <source>
        <strain evidence="8">CHS0354</strain>
        <tissue evidence="8">Mantle</tissue>
    </source>
</reference>
<feature type="domain" description="B box-type" evidence="7">
    <location>
        <begin position="172"/>
        <end position="206"/>
    </location>
</feature>